<dbReference type="AlphaFoldDB" id="A0A835VJX9"/>
<comment type="subcellular location">
    <subcellularLocation>
        <location evidence="1">Nucleus</location>
    </subcellularLocation>
</comment>
<feature type="domain" description="IBH1-like N-terminal" evidence="6">
    <location>
        <begin position="102"/>
        <end position="156"/>
    </location>
</feature>
<keyword evidence="3" id="KW-0804">Transcription</keyword>
<keyword evidence="4" id="KW-0539">Nucleus</keyword>
<evidence type="ECO:0000313" key="8">
    <source>
        <dbReference type="Proteomes" id="UP000639772"/>
    </source>
</evidence>
<dbReference type="PANTHER" id="PTHR33124">
    <property type="entry name" value="TRANSCRIPTION FACTOR IBH1-LIKE 1"/>
    <property type="match status" value="1"/>
</dbReference>
<name>A0A835VJX9_VANPL</name>
<keyword evidence="2" id="KW-0805">Transcription regulation</keyword>
<dbReference type="Proteomes" id="UP000639772">
    <property type="component" value="Chromosome 1"/>
</dbReference>
<feature type="region of interest" description="Disordered" evidence="5">
    <location>
        <begin position="69"/>
        <end position="97"/>
    </location>
</feature>
<dbReference type="InterPro" id="IPR059002">
    <property type="entry name" value="IBH1_N"/>
</dbReference>
<evidence type="ECO:0000256" key="3">
    <source>
        <dbReference type="ARBA" id="ARBA00023163"/>
    </source>
</evidence>
<protein>
    <recommendedName>
        <fullName evidence="6">IBH1-like N-terminal domain-containing protein</fullName>
    </recommendedName>
</protein>
<evidence type="ECO:0000256" key="4">
    <source>
        <dbReference type="ARBA" id="ARBA00023242"/>
    </source>
</evidence>
<proteinExistence type="predicted"/>
<dbReference type="GO" id="GO:0005634">
    <property type="term" value="C:nucleus"/>
    <property type="evidence" value="ECO:0007669"/>
    <property type="project" value="UniProtKB-SubCell"/>
</dbReference>
<sequence>MTGGFPASPSSIPFSQLGACSSSLSSSTDRFHLRSIRPPTIADMSALDSIPISTDFFVSEPMSIAGANGVAAVNKGQRKRKRSEKNKKPSRKRWRKDSKEISYSVKLFAALRRAYRSFPGKGISLRVRAVREAADRALAVAASGRTRWSRAILSRRNPQLKSRRPRAAMASYKRLKMHVAPDRGDYASKKVNKTTILEGKAAFLGRLVPGCRKISFPLLLEEASDYIAALEMQVRAMSALSTVLSTSNGSPTQEPDRTTSG</sequence>
<evidence type="ECO:0000256" key="1">
    <source>
        <dbReference type="ARBA" id="ARBA00004123"/>
    </source>
</evidence>
<dbReference type="PANTHER" id="PTHR33124:SF12">
    <property type="entry name" value="TRANSCRIPTION FACTOR BHLH148"/>
    <property type="match status" value="1"/>
</dbReference>
<gene>
    <name evidence="7" type="ORF">HPP92_001724</name>
</gene>
<comment type="caution">
    <text evidence="7">The sequence shown here is derived from an EMBL/GenBank/DDBJ whole genome shotgun (WGS) entry which is preliminary data.</text>
</comment>
<dbReference type="GO" id="GO:0006355">
    <property type="term" value="P:regulation of DNA-templated transcription"/>
    <property type="evidence" value="ECO:0007669"/>
    <property type="project" value="InterPro"/>
</dbReference>
<organism evidence="7 8">
    <name type="scientific">Vanilla planifolia</name>
    <name type="common">Vanilla</name>
    <dbReference type="NCBI Taxonomy" id="51239"/>
    <lineage>
        <taxon>Eukaryota</taxon>
        <taxon>Viridiplantae</taxon>
        <taxon>Streptophyta</taxon>
        <taxon>Embryophyta</taxon>
        <taxon>Tracheophyta</taxon>
        <taxon>Spermatophyta</taxon>
        <taxon>Magnoliopsida</taxon>
        <taxon>Liliopsida</taxon>
        <taxon>Asparagales</taxon>
        <taxon>Orchidaceae</taxon>
        <taxon>Vanilloideae</taxon>
        <taxon>Vanilleae</taxon>
        <taxon>Vanilla</taxon>
    </lineage>
</organism>
<evidence type="ECO:0000259" key="6">
    <source>
        <dbReference type="Pfam" id="PF26576"/>
    </source>
</evidence>
<dbReference type="Pfam" id="PF26576">
    <property type="entry name" value="IBH1_N"/>
    <property type="match status" value="1"/>
</dbReference>
<dbReference type="InterPro" id="IPR044660">
    <property type="entry name" value="IBH1-like"/>
</dbReference>
<feature type="compositionally biased region" description="Basic residues" evidence="5">
    <location>
        <begin position="76"/>
        <end position="96"/>
    </location>
</feature>
<dbReference type="EMBL" id="JADCNM010000001">
    <property type="protein sequence ID" value="KAG0501652.1"/>
    <property type="molecule type" value="Genomic_DNA"/>
</dbReference>
<dbReference type="InterPro" id="IPR044549">
    <property type="entry name" value="bHLH_AtIBH1-like"/>
</dbReference>
<evidence type="ECO:0000256" key="2">
    <source>
        <dbReference type="ARBA" id="ARBA00023015"/>
    </source>
</evidence>
<reference evidence="7 8" key="1">
    <citation type="journal article" date="2020" name="Nat. Food">
        <title>A phased Vanilla planifolia genome enables genetic improvement of flavour and production.</title>
        <authorList>
            <person name="Hasing T."/>
            <person name="Tang H."/>
            <person name="Brym M."/>
            <person name="Khazi F."/>
            <person name="Huang T."/>
            <person name="Chambers A.H."/>
        </authorList>
    </citation>
    <scope>NUCLEOTIDE SEQUENCE [LARGE SCALE GENOMIC DNA]</scope>
    <source>
        <tissue evidence="7">Leaf</tissue>
    </source>
</reference>
<dbReference type="OrthoDB" id="1647165at2759"/>
<dbReference type="CDD" id="cd11444">
    <property type="entry name" value="bHLH_AtIBH1_like"/>
    <property type="match status" value="1"/>
</dbReference>
<evidence type="ECO:0000256" key="5">
    <source>
        <dbReference type="SAM" id="MobiDB-lite"/>
    </source>
</evidence>
<evidence type="ECO:0000313" key="7">
    <source>
        <dbReference type="EMBL" id="KAG0501652.1"/>
    </source>
</evidence>
<accession>A0A835VJX9</accession>